<proteinExistence type="predicted"/>
<organism evidence="1 2">
    <name type="scientific">Ilyobacter polytropus (strain ATCC 51220 / DSM 2926 / LMG 16218 / CuHBu1)</name>
    <dbReference type="NCBI Taxonomy" id="572544"/>
    <lineage>
        <taxon>Bacteria</taxon>
        <taxon>Fusobacteriati</taxon>
        <taxon>Fusobacteriota</taxon>
        <taxon>Fusobacteriia</taxon>
        <taxon>Fusobacteriales</taxon>
        <taxon>Fusobacteriaceae</taxon>
        <taxon>Ilyobacter</taxon>
    </lineage>
</organism>
<dbReference type="KEGG" id="ipo:Ilyop_1964"/>
<evidence type="ECO:0000313" key="1">
    <source>
        <dbReference type="EMBL" id="ADO83735.1"/>
    </source>
</evidence>
<geneLocation type="plasmid" evidence="1 2">
    <name>pILYOP01</name>
</geneLocation>
<protein>
    <submittedName>
        <fullName evidence="1">Uncharacterized protein</fullName>
    </submittedName>
</protein>
<sequence>MIGHIVNLENFLKILNKIKSIKLDSVRFDKDLEKLSRDAFENGWEIEIEWL</sequence>
<keyword evidence="1" id="KW-0614">Plasmid</keyword>
<reference evidence="1 2" key="1">
    <citation type="journal article" date="2010" name="Stand. Genomic Sci.">
        <title>Complete genome sequence of Ilyobacter polytropus type strain (CuHbu1).</title>
        <authorList>
            <person name="Sikorski J."/>
            <person name="Chertkov O."/>
            <person name="Lapidus A."/>
            <person name="Nolan M."/>
            <person name="Lucas S."/>
            <person name="Del Rio T.G."/>
            <person name="Tice H."/>
            <person name="Cheng J.F."/>
            <person name="Tapia R."/>
            <person name="Han C."/>
            <person name="Goodwin L."/>
            <person name="Pitluck S."/>
            <person name="Liolios K."/>
            <person name="Ivanova N."/>
            <person name="Mavromatis K."/>
            <person name="Mikhailova N."/>
            <person name="Pati A."/>
            <person name="Chen A."/>
            <person name="Palaniappan K."/>
            <person name="Land M."/>
            <person name="Hauser L."/>
            <person name="Chang Y.J."/>
            <person name="Jeffries C.D."/>
            <person name="Brambilla E."/>
            <person name="Yasawong M."/>
            <person name="Rohde M."/>
            <person name="Pukall R."/>
            <person name="Spring S."/>
            <person name="Goker M."/>
            <person name="Woyke T."/>
            <person name="Bristow J."/>
            <person name="Eisen J.A."/>
            <person name="Markowitz V."/>
            <person name="Hugenholtz P."/>
            <person name="Kyrpides N.C."/>
            <person name="Klenk H.P."/>
        </authorList>
    </citation>
    <scope>NUCLEOTIDE SEQUENCE [LARGE SCALE GENOMIC DNA]</scope>
    <source>
        <strain evidence="2">ATCC 51220 / DSM 2926 / LMG 16218 / CuHBu1</strain>
        <plasmid evidence="2">pILYOP01</plasmid>
    </source>
</reference>
<dbReference type="RefSeq" id="WP_013388397.1">
    <property type="nucleotide sequence ID" value="NC_014633.1"/>
</dbReference>
<dbReference type="HOGENOM" id="CLU_3099707_0_0_0"/>
<dbReference type="AlphaFoldDB" id="E3HBC0"/>
<gene>
    <name evidence="1" type="ordered locus">Ilyop_1964</name>
</gene>
<dbReference type="Proteomes" id="UP000006875">
    <property type="component" value="Plasmid pILYOP01"/>
</dbReference>
<dbReference type="EMBL" id="CP002282">
    <property type="protein sequence ID" value="ADO83735.1"/>
    <property type="molecule type" value="Genomic_DNA"/>
</dbReference>
<name>E3HBC0_ILYPC</name>
<keyword evidence="2" id="KW-1185">Reference proteome</keyword>
<evidence type="ECO:0000313" key="2">
    <source>
        <dbReference type="Proteomes" id="UP000006875"/>
    </source>
</evidence>
<accession>E3HBC0</accession>